<evidence type="ECO:0000313" key="1">
    <source>
        <dbReference type="EMBL" id="CAJ1003809.1"/>
    </source>
</evidence>
<keyword evidence="2" id="KW-1185">Reference proteome</keyword>
<dbReference type="AlphaFoldDB" id="A0AA48MC75"/>
<sequence length="157" mass="17126">MLIQIVAVLCAAVSGLYSPASPETGADEPAASQEKAVSEIVILSPQERSVFTLPLPENQITVAGKIDGYVQPGKTLQIGLYGGQENYKQHMMYAFDYPVNPDGTFTVHFPVGRLVPFPNAKPDHYTLELTYPHAPTKTVTVVIQKQTAWSDRPGELL</sequence>
<dbReference type="KEGG" id="bayd:BSPP4475_15915"/>
<reference evidence="1" key="1">
    <citation type="submission" date="2023-07" db="EMBL/GenBank/DDBJ databases">
        <authorList>
            <person name="Ivanov I."/>
            <person name="Teneva D."/>
            <person name="Stoikov I."/>
        </authorList>
    </citation>
    <scope>NUCLEOTIDE SEQUENCE</scope>
    <source>
        <strain evidence="1">4475</strain>
    </source>
</reference>
<organism evidence="1 2">
    <name type="scientific">Brevibacillus aydinogluensis</name>
    <dbReference type="NCBI Taxonomy" id="927786"/>
    <lineage>
        <taxon>Bacteria</taxon>
        <taxon>Bacillati</taxon>
        <taxon>Bacillota</taxon>
        <taxon>Bacilli</taxon>
        <taxon>Bacillales</taxon>
        <taxon>Paenibacillaceae</taxon>
        <taxon>Brevibacillus</taxon>
    </lineage>
</organism>
<dbReference type="Proteomes" id="UP001189619">
    <property type="component" value="Chromosome"/>
</dbReference>
<proteinExistence type="predicted"/>
<evidence type="ECO:0000313" key="2">
    <source>
        <dbReference type="Proteomes" id="UP001189619"/>
    </source>
</evidence>
<name>A0AA48MC75_9BACL</name>
<dbReference type="EMBL" id="OY569118">
    <property type="protein sequence ID" value="CAJ1003809.1"/>
    <property type="molecule type" value="Genomic_DNA"/>
</dbReference>
<accession>A0AA48MC75</accession>
<protein>
    <submittedName>
        <fullName evidence="1">DUF4399 domain-containing protein</fullName>
    </submittedName>
</protein>
<gene>
    <name evidence="1" type="ORF">BSPP4475_15915</name>
</gene>